<keyword evidence="1" id="KW-1133">Transmembrane helix</keyword>
<dbReference type="Proteomes" id="UP001430990">
    <property type="component" value="Chromosome"/>
</dbReference>
<dbReference type="RefSeq" id="WP_231142050.1">
    <property type="nucleotide sequence ID" value="NZ_CP088100.1"/>
</dbReference>
<feature type="transmembrane region" description="Helical" evidence="1">
    <location>
        <begin position="98"/>
        <end position="117"/>
    </location>
</feature>
<sequence>MSVAPLLEAAPAIPLHAFAAMAAFVLGLVQFAAPKGTLPHRTIGWIWVALMAASSFWIHQIRLVGPFSPIHLLSIFTLVMLPLAVWRAHTHRVADHRRIMIMTFVGALVIAGLFTLVPGRIMHRVIFGA</sequence>
<keyword evidence="3" id="KW-1185">Reference proteome</keyword>
<keyword evidence="1" id="KW-0812">Transmembrane</keyword>
<dbReference type="InterPro" id="IPR018750">
    <property type="entry name" value="DUF2306_membrane"/>
</dbReference>
<dbReference type="Pfam" id="PF10067">
    <property type="entry name" value="DUF2306"/>
    <property type="match status" value="1"/>
</dbReference>
<evidence type="ECO:0000256" key="1">
    <source>
        <dbReference type="SAM" id="Phobius"/>
    </source>
</evidence>
<evidence type="ECO:0000313" key="2">
    <source>
        <dbReference type="EMBL" id="UFW83165.1"/>
    </source>
</evidence>
<keyword evidence="1" id="KW-0472">Membrane</keyword>
<evidence type="ECO:0000313" key="3">
    <source>
        <dbReference type="Proteomes" id="UP001430990"/>
    </source>
</evidence>
<feature type="transmembrane region" description="Helical" evidence="1">
    <location>
        <begin position="43"/>
        <end position="61"/>
    </location>
</feature>
<dbReference type="EMBL" id="CP088100">
    <property type="protein sequence ID" value="UFW83165.1"/>
    <property type="molecule type" value="Genomic_DNA"/>
</dbReference>
<feature type="transmembrane region" description="Helical" evidence="1">
    <location>
        <begin position="12"/>
        <end position="31"/>
    </location>
</feature>
<reference evidence="2" key="1">
    <citation type="submission" date="2021-11" db="EMBL/GenBank/DDBJ databases">
        <title>Australian commercial rhizobial inoculants.</title>
        <authorList>
            <person name="Kohlmeier M.G."/>
            <person name="O'Hara G.W."/>
            <person name="Colombi E."/>
            <person name="Ramsay J.P."/>
            <person name="Terpolilli J."/>
        </authorList>
    </citation>
    <scope>NUCLEOTIDE SEQUENCE</scope>
    <source>
        <strain evidence="2">CC829</strain>
    </source>
</reference>
<protein>
    <submittedName>
        <fullName evidence="2">DUF2306 domain-containing protein</fullName>
    </submittedName>
</protein>
<gene>
    <name evidence="2" type="ORF">BjapCC829_24635</name>
</gene>
<accession>A0ABY3QBD5</accession>
<organism evidence="2 3">
    <name type="scientific">Bradyrhizobium barranii</name>
    <dbReference type="NCBI Taxonomy" id="2992140"/>
    <lineage>
        <taxon>Bacteria</taxon>
        <taxon>Pseudomonadati</taxon>
        <taxon>Pseudomonadota</taxon>
        <taxon>Alphaproteobacteria</taxon>
        <taxon>Hyphomicrobiales</taxon>
        <taxon>Nitrobacteraceae</taxon>
        <taxon>Bradyrhizobium</taxon>
    </lineage>
</organism>
<feature type="transmembrane region" description="Helical" evidence="1">
    <location>
        <begin position="67"/>
        <end position="86"/>
    </location>
</feature>
<name>A0ABY3QBD5_9BRAD</name>
<proteinExistence type="predicted"/>